<dbReference type="CDD" id="cd15290">
    <property type="entry name" value="7tmC_TAS1R3"/>
    <property type="match status" value="1"/>
</dbReference>
<evidence type="ECO:0000256" key="14">
    <source>
        <dbReference type="SAM" id="Phobius"/>
    </source>
</evidence>
<keyword evidence="8" id="KW-0675">Receptor</keyword>
<dbReference type="OMA" id="LLMRQVW"/>
<reference evidence="17" key="2">
    <citation type="submission" date="2025-08" db="UniProtKB">
        <authorList>
            <consortium name="Ensembl"/>
        </authorList>
    </citation>
    <scope>IDENTIFICATION</scope>
</reference>
<dbReference type="GO" id="GO:0050916">
    <property type="term" value="P:sensory perception of sweet taste"/>
    <property type="evidence" value="ECO:0007669"/>
    <property type="project" value="TreeGrafter"/>
</dbReference>
<keyword evidence="9" id="KW-0325">Glycoprotein</keyword>
<proteinExistence type="inferred from homology"/>
<dbReference type="Ensembl" id="ENSONIT00000068152.1">
    <property type="protein sequence ID" value="ENSONIP00000037974.1"/>
    <property type="gene ID" value="ENSONIG00000032160.1"/>
</dbReference>
<feature type="region of interest" description="Disordered" evidence="13">
    <location>
        <begin position="354"/>
        <end position="375"/>
    </location>
</feature>
<keyword evidence="3 14" id="KW-0812">Transmembrane</keyword>
<feature type="domain" description="G-protein coupled receptors family 3 profile" evidence="16">
    <location>
        <begin position="578"/>
        <end position="841"/>
    </location>
</feature>
<dbReference type="FunFam" id="2.10.50.30:FF:000004">
    <property type="entry name" value="Taste receptor type 1 member 3-like protein"/>
    <property type="match status" value="1"/>
</dbReference>
<dbReference type="InterPro" id="IPR001828">
    <property type="entry name" value="ANF_lig-bd_rcpt"/>
</dbReference>
<dbReference type="PANTHER" id="PTHR24061">
    <property type="entry name" value="CALCIUM-SENSING RECEPTOR-RELATED"/>
    <property type="match status" value="1"/>
</dbReference>
<evidence type="ECO:0000256" key="6">
    <source>
        <dbReference type="ARBA" id="ARBA00023040"/>
    </source>
</evidence>
<dbReference type="GO" id="GO:0050917">
    <property type="term" value="P:sensory perception of umami taste"/>
    <property type="evidence" value="ECO:0007669"/>
    <property type="project" value="TreeGrafter"/>
</dbReference>
<dbReference type="InterPro" id="IPR028082">
    <property type="entry name" value="Peripla_BP_I"/>
</dbReference>
<feature type="transmembrane region" description="Helical" evidence="14">
    <location>
        <begin position="775"/>
        <end position="794"/>
    </location>
</feature>
<name>A0A669BQF1_ORENI</name>
<feature type="transmembrane region" description="Helical" evidence="14">
    <location>
        <begin position="806"/>
        <end position="825"/>
    </location>
</feature>
<organism evidence="17 18">
    <name type="scientific">Oreochromis niloticus</name>
    <name type="common">Nile tilapia</name>
    <name type="synonym">Tilapia nilotica</name>
    <dbReference type="NCBI Taxonomy" id="8128"/>
    <lineage>
        <taxon>Eukaryota</taxon>
        <taxon>Metazoa</taxon>
        <taxon>Chordata</taxon>
        <taxon>Craniata</taxon>
        <taxon>Vertebrata</taxon>
        <taxon>Euteleostomi</taxon>
        <taxon>Actinopterygii</taxon>
        <taxon>Neopterygii</taxon>
        <taxon>Teleostei</taxon>
        <taxon>Neoteleostei</taxon>
        <taxon>Acanthomorphata</taxon>
        <taxon>Ovalentaria</taxon>
        <taxon>Cichlomorphae</taxon>
        <taxon>Cichliformes</taxon>
        <taxon>Cichlidae</taxon>
        <taxon>African cichlids</taxon>
        <taxon>Pseudocrenilabrinae</taxon>
        <taxon>Oreochromini</taxon>
        <taxon>Oreochromis</taxon>
    </lineage>
</organism>
<feature type="transmembrane region" description="Helical" evidence="14">
    <location>
        <begin position="647"/>
        <end position="669"/>
    </location>
</feature>
<accession>A0A669BQF1</accession>
<evidence type="ECO:0000256" key="13">
    <source>
        <dbReference type="SAM" id="MobiDB-lite"/>
    </source>
</evidence>
<feature type="transmembrane region" description="Helical" evidence="14">
    <location>
        <begin position="579"/>
        <end position="602"/>
    </location>
</feature>
<evidence type="ECO:0000256" key="15">
    <source>
        <dbReference type="SAM" id="SignalP"/>
    </source>
</evidence>
<dbReference type="GeneTree" id="ENSGT00940000160679"/>
<evidence type="ECO:0000256" key="7">
    <source>
        <dbReference type="ARBA" id="ARBA00023136"/>
    </source>
</evidence>
<protein>
    <recommendedName>
        <fullName evidence="12">Taste receptor type 1 member 3</fullName>
    </recommendedName>
</protein>
<comment type="subcellular location">
    <subcellularLocation>
        <location evidence="1">Cell membrane</location>
        <topology evidence="1">Multi-pass membrane protein</topology>
    </subcellularLocation>
</comment>
<dbReference type="InterPro" id="IPR000337">
    <property type="entry name" value="GPCR_3"/>
</dbReference>
<feature type="transmembrane region" description="Helical" evidence="14">
    <location>
        <begin position="614"/>
        <end position="635"/>
    </location>
</feature>
<dbReference type="GO" id="GO:0005886">
    <property type="term" value="C:plasma membrane"/>
    <property type="evidence" value="ECO:0007669"/>
    <property type="project" value="UniProtKB-SubCell"/>
</dbReference>
<evidence type="ECO:0000256" key="10">
    <source>
        <dbReference type="ARBA" id="ARBA00023224"/>
    </source>
</evidence>
<evidence type="ECO:0000256" key="5">
    <source>
        <dbReference type="ARBA" id="ARBA00022989"/>
    </source>
</evidence>
<evidence type="ECO:0000256" key="11">
    <source>
        <dbReference type="ARBA" id="ARBA00038492"/>
    </source>
</evidence>
<dbReference type="Gene3D" id="3.40.50.2300">
    <property type="match status" value="2"/>
</dbReference>
<keyword evidence="4 15" id="KW-0732">Signal</keyword>
<keyword evidence="5 14" id="KW-1133">Transmembrane helix</keyword>
<keyword evidence="10" id="KW-0807">Transducer</keyword>
<evidence type="ECO:0000256" key="9">
    <source>
        <dbReference type="ARBA" id="ARBA00023180"/>
    </source>
</evidence>
<dbReference type="Pfam" id="PF00003">
    <property type="entry name" value="7tm_3"/>
    <property type="match status" value="1"/>
</dbReference>
<evidence type="ECO:0000313" key="18">
    <source>
        <dbReference type="Proteomes" id="UP000005207"/>
    </source>
</evidence>
<dbReference type="Pfam" id="PF01094">
    <property type="entry name" value="ANF_receptor"/>
    <property type="match status" value="1"/>
</dbReference>
<feature type="chain" id="PRO_5025459399" description="Taste receptor type 1 member 3" evidence="15">
    <location>
        <begin position="21"/>
        <end position="867"/>
    </location>
</feature>
<dbReference type="FunFam" id="3.40.50.2300:FF:000016">
    <property type="entry name" value="Taste 1 receptor member 2"/>
    <property type="match status" value="1"/>
</dbReference>
<comment type="similarity">
    <text evidence="11">Belongs to the G-protein coupled receptor 3 family. TAS1R subfamily.</text>
</comment>
<dbReference type="PROSITE" id="PS50259">
    <property type="entry name" value="G_PROTEIN_RECEP_F3_4"/>
    <property type="match status" value="1"/>
</dbReference>
<dbReference type="PANTHER" id="PTHR24061:SF435">
    <property type="entry name" value="TASTE RECEPTOR TYPE 1 MEMBER 3"/>
    <property type="match status" value="1"/>
</dbReference>
<dbReference type="Proteomes" id="UP000005207">
    <property type="component" value="Linkage group LG5"/>
</dbReference>
<dbReference type="InterPro" id="IPR038550">
    <property type="entry name" value="GPCR_3_9-Cys_sf"/>
</dbReference>
<feature type="compositionally biased region" description="Polar residues" evidence="13">
    <location>
        <begin position="358"/>
        <end position="368"/>
    </location>
</feature>
<dbReference type="GO" id="GO:0004930">
    <property type="term" value="F:G protein-coupled receptor activity"/>
    <property type="evidence" value="ECO:0007669"/>
    <property type="project" value="UniProtKB-KW"/>
</dbReference>
<sequence>MKFNCYVYDLLLLMRQVWLARLSCSESLPEWVSNISTNLFSLSGDIMLGGLFPINDVTSNLNDITEPNQIRCESVNERVLGLAIAMKYAVDEINGNQTLLPGIKLGYEIYDTCRQSSIIINPTLSFLTEKSSKELPVQCNYTDYETSIVAVIGPFASEMVSAIGKLLGFFMLPQISYGATSDKFSDKLLYPSFFRTVPSDKWQVDAMIKLIQAFGWNWVAIVGSDEVYGQQGVQLFTKMTVNTSVCVAYQGLIPVYTDPKPAIKTIINNIQTTNVRVVVVFSVAEQAEYFFREVIMSNLTAVWIGCTSWATHYLVTSLPNIETVGTIIAFVDKTDTLSLFTDYAMELFKKLSEERTKTSTPTTNPDSRNNPNNPCPQCWNLSPDNISIVEAPAVQTSAFSVYAAVYSVAQALHNLLECNSTACKWGSGSKIYPWKLLQVLMKTSLNINGTHLDFDNDGNPNIGYKVIQWIWANSSQVDFRNVGEYTEQKLFLNKSLFQWHTKQIPVSTCSAKCDKGQVFRVKGFYSCCFDCIDCLAGTYQANEDDTQCTKCPDRQWSQHRSTNCTDPIFKFFTWDSQDAVIMMLVGVLLLVCQGSVGVMFLMHRGTPLVKASGGPLSFVAVLGLMGASLSLLLFLGEPGDVVCRLQLPFTSIFQTVTLSVILSISLQIICVTEFPEMAASHLHMLRGPVSWLFVLICCAVQAGFCGWFVQEGPSLSEYVANMTIDFVEFFLSCPVSPLTGFALMQVFNGAMALASFMCTFMAVEPLHQYNLARDITFSTLIYCVIWVIFIPTYIGSNSENNKIRSIVHVYFSLASNFGLLAAYYFPKCYLLFRKPDVNTAKYFCTFLEGVPPTQTQEEPQPKAEEGQ</sequence>
<feature type="transmembrane region" description="Helical" evidence="14">
    <location>
        <begin position="741"/>
        <end position="763"/>
    </location>
</feature>
<dbReference type="Pfam" id="PF07562">
    <property type="entry name" value="NCD3G"/>
    <property type="match status" value="1"/>
</dbReference>
<keyword evidence="7 14" id="KW-0472">Membrane</keyword>
<dbReference type="InParanoid" id="A0A669BQF1"/>
<keyword evidence="18" id="KW-1185">Reference proteome</keyword>
<evidence type="ECO:0000256" key="8">
    <source>
        <dbReference type="ARBA" id="ARBA00023170"/>
    </source>
</evidence>
<feature type="transmembrane region" description="Helical" evidence="14">
    <location>
        <begin position="689"/>
        <end position="709"/>
    </location>
</feature>
<dbReference type="Gene3D" id="2.10.50.30">
    <property type="entry name" value="GPCR, family 3, nine cysteines domain"/>
    <property type="match status" value="1"/>
</dbReference>
<keyword evidence="2" id="KW-1003">Cell membrane</keyword>
<evidence type="ECO:0000256" key="1">
    <source>
        <dbReference type="ARBA" id="ARBA00004651"/>
    </source>
</evidence>
<evidence type="ECO:0000313" key="17">
    <source>
        <dbReference type="Ensembl" id="ENSONIP00000037974.1"/>
    </source>
</evidence>
<evidence type="ECO:0000256" key="12">
    <source>
        <dbReference type="ARBA" id="ARBA00040705"/>
    </source>
</evidence>
<evidence type="ECO:0000256" key="4">
    <source>
        <dbReference type="ARBA" id="ARBA00022729"/>
    </source>
</evidence>
<reference evidence="18" key="1">
    <citation type="submission" date="2012-01" db="EMBL/GenBank/DDBJ databases">
        <title>The Genome Sequence of Oreochromis niloticus (Nile Tilapia).</title>
        <authorList>
            <consortium name="Broad Institute Genome Assembly Team"/>
            <consortium name="Broad Institute Sequencing Platform"/>
            <person name="Di Palma F."/>
            <person name="Johnson J."/>
            <person name="Lander E.S."/>
            <person name="Lindblad-Toh K."/>
        </authorList>
    </citation>
    <scope>NUCLEOTIDE SEQUENCE [LARGE SCALE GENOMIC DNA]</scope>
</reference>
<gene>
    <name evidence="17" type="primary">LOC109194349</name>
</gene>
<evidence type="ECO:0000256" key="3">
    <source>
        <dbReference type="ARBA" id="ARBA00022692"/>
    </source>
</evidence>
<dbReference type="SUPFAM" id="SSF53822">
    <property type="entry name" value="Periplasmic binding protein-like I"/>
    <property type="match status" value="1"/>
</dbReference>
<reference evidence="17" key="3">
    <citation type="submission" date="2025-09" db="UniProtKB">
        <authorList>
            <consortium name="Ensembl"/>
        </authorList>
    </citation>
    <scope>IDENTIFICATION</scope>
</reference>
<dbReference type="InterPro" id="IPR000068">
    <property type="entry name" value="GPCR_3_Ca_sens_rcpt-rel"/>
</dbReference>
<evidence type="ECO:0000259" key="16">
    <source>
        <dbReference type="PROSITE" id="PS50259"/>
    </source>
</evidence>
<dbReference type="InterPro" id="IPR011500">
    <property type="entry name" value="GPCR_3_9-Cys_dom"/>
</dbReference>
<dbReference type="AlphaFoldDB" id="A0A669BQF1"/>
<dbReference type="PRINTS" id="PR00248">
    <property type="entry name" value="GPCRMGR"/>
</dbReference>
<feature type="signal peptide" evidence="15">
    <location>
        <begin position="1"/>
        <end position="20"/>
    </location>
</feature>
<evidence type="ECO:0000256" key="2">
    <source>
        <dbReference type="ARBA" id="ARBA00022475"/>
    </source>
</evidence>
<keyword evidence="6" id="KW-0297">G-protein coupled receptor</keyword>
<dbReference type="InterPro" id="IPR017978">
    <property type="entry name" value="GPCR_3_C"/>
</dbReference>